<dbReference type="GO" id="GO:0062101">
    <property type="term" value="F:peptidyl-aspartic acid 3-dioxygenase activity"/>
    <property type="evidence" value="ECO:0007669"/>
    <property type="project" value="InterPro"/>
</dbReference>
<name>A0AAV1ZFB2_9ARAC</name>
<accession>A0AAV1ZFB2</accession>
<dbReference type="Pfam" id="PF05118">
    <property type="entry name" value="Asp_Arg_Hydrox"/>
    <property type="match status" value="1"/>
</dbReference>
<reference evidence="3 4" key="1">
    <citation type="submission" date="2024-04" db="EMBL/GenBank/DDBJ databases">
        <authorList>
            <person name="Rising A."/>
            <person name="Reimegard J."/>
            <person name="Sonavane S."/>
            <person name="Akerstrom W."/>
            <person name="Nylinder S."/>
            <person name="Hedman E."/>
            <person name="Kallberg Y."/>
        </authorList>
    </citation>
    <scope>NUCLEOTIDE SEQUENCE [LARGE SCALE GENOMIC DNA]</scope>
</reference>
<evidence type="ECO:0000259" key="2">
    <source>
        <dbReference type="Pfam" id="PF05118"/>
    </source>
</evidence>
<dbReference type="Proteomes" id="UP001497382">
    <property type="component" value="Unassembled WGS sequence"/>
</dbReference>
<organism evidence="3 4">
    <name type="scientific">Larinioides sclopetarius</name>
    <dbReference type="NCBI Taxonomy" id="280406"/>
    <lineage>
        <taxon>Eukaryota</taxon>
        <taxon>Metazoa</taxon>
        <taxon>Ecdysozoa</taxon>
        <taxon>Arthropoda</taxon>
        <taxon>Chelicerata</taxon>
        <taxon>Arachnida</taxon>
        <taxon>Araneae</taxon>
        <taxon>Araneomorphae</taxon>
        <taxon>Entelegynae</taxon>
        <taxon>Araneoidea</taxon>
        <taxon>Araneidae</taxon>
        <taxon>Larinioides</taxon>
    </lineage>
</organism>
<keyword evidence="4" id="KW-1185">Reference proteome</keyword>
<dbReference type="Gene3D" id="2.60.120.330">
    <property type="entry name" value="B-lactam Antibiotic, Isopenicillin N Synthase, Chain"/>
    <property type="match status" value="1"/>
</dbReference>
<dbReference type="GO" id="GO:0005783">
    <property type="term" value="C:endoplasmic reticulum"/>
    <property type="evidence" value="ECO:0007669"/>
    <property type="project" value="TreeGrafter"/>
</dbReference>
<evidence type="ECO:0000313" key="3">
    <source>
        <dbReference type="EMBL" id="CAL1270396.1"/>
    </source>
</evidence>
<comment type="similarity">
    <text evidence="1">Belongs to the aspartyl/asparaginyl beta-hydroxylase family.</text>
</comment>
<gene>
    <name evidence="3" type="ORF">LARSCL_LOCUS5268</name>
</gene>
<proteinExistence type="inferred from homology"/>
<dbReference type="InterPro" id="IPR039038">
    <property type="entry name" value="ASPH"/>
</dbReference>
<dbReference type="SUPFAM" id="SSF51197">
    <property type="entry name" value="Clavaminate synthase-like"/>
    <property type="match status" value="1"/>
</dbReference>
<dbReference type="InterPro" id="IPR007803">
    <property type="entry name" value="Asp/Arg/Pro-Hydrxlase"/>
</dbReference>
<sequence>MIQRDNEEDWNGSIKSSLGYWLLQIRWSRHPDDSELKRSGTVPLRLPLAIGYFRYARIAQQTIRRRVHTAAPKFAITLSVRHHQRQITGHETLRPSARTWEEGKVILFDDSFEHEVWHNGTVSRLVLIVDFWHPELTAYQKRSLTPI</sequence>
<evidence type="ECO:0000313" key="4">
    <source>
        <dbReference type="Proteomes" id="UP001497382"/>
    </source>
</evidence>
<feature type="domain" description="Aspartyl/asparaginy/proline hydroxylase" evidence="2">
    <location>
        <begin position="95"/>
        <end position="134"/>
    </location>
</feature>
<dbReference type="EMBL" id="CAXIEN010000048">
    <property type="protein sequence ID" value="CAL1270396.1"/>
    <property type="molecule type" value="Genomic_DNA"/>
</dbReference>
<dbReference type="PANTHER" id="PTHR12366:SF29">
    <property type="entry name" value="ASPARTYL BETA-HYDROXYLASE, ISOFORM L"/>
    <property type="match status" value="1"/>
</dbReference>
<evidence type="ECO:0000256" key="1">
    <source>
        <dbReference type="ARBA" id="ARBA00007730"/>
    </source>
</evidence>
<protein>
    <recommendedName>
        <fullName evidence="2">Aspartyl/asparaginy/proline hydroxylase domain-containing protein</fullName>
    </recommendedName>
</protein>
<dbReference type="PANTHER" id="PTHR12366">
    <property type="entry name" value="ASPARTYL/ASPARAGINYL BETA-HYDROXYLASE"/>
    <property type="match status" value="1"/>
</dbReference>
<dbReference type="InterPro" id="IPR027443">
    <property type="entry name" value="IPNS-like_sf"/>
</dbReference>
<dbReference type="AlphaFoldDB" id="A0AAV1ZFB2"/>
<comment type="caution">
    <text evidence="3">The sequence shown here is derived from an EMBL/GenBank/DDBJ whole genome shotgun (WGS) entry which is preliminary data.</text>
</comment>